<dbReference type="Gene3D" id="3.40.50.10700">
    <property type="entry name" value="AF0625-like"/>
    <property type="match status" value="1"/>
</dbReference>
<keyword evidence="2" id="KW-1185">Reference proteome</keyword>
<evidence type="ECO:0008006" key="3">
    <source>
        <dbReference type="Google" id="ProtNLM"/>
    </source>
</evidence>
<proteinExistence type="predicted"/>
<evidence type="ECO:0000313" key="2">
    <source>
        <dbReference type="Proteomes" id="UP000332487"/>
    </source>
</evidence>
<name>C7DIA1_MICA2</name>
<reference evidence="1 2" key="2">
    <citation type="journal article" date="2010" name="Proc. Natl. Acad. Sci. U.S.A.">
        <title>Enigmatic, ultrasmall, uncultivated Archaea.</title>
        <authorList>
            <person name="Baker B.J."/>
            <person name="Comolli L.R."/>
            <person name="Dick G.J."/>
            <person name="Hauser L.J."/>
            <person name="Hyatt D."/>
            <person name="Dill B.D."/>
            <person name="Land M.L."/>
            <person name="Verberkmoes N.C."/>
            <person name="Hettich R.L."/>
            <person name="Banfield J.F."/>
        </authorList>
    </citation>
    <scope>NUCLEOTIDE SEQUENCE [LARGE SCALE GENOMIC DNA]</scope>
    <source>
        <strain evidence="1">ARMAN-2</strain>
    </source>
</reference>
<sequence>MPWIAYSIDDKVSSGVAGILKEELEFSEEGEIGGMAHYRSGNTHMLEIKRPLIYCDFLDSIDDIDFIIFPSKHVSEKGVMSYTVHSEGNWSDSAKLGGKPNELSFAIPDVMAKSLKALDSNATDGIGAVYEATHHGPLLQKPSYFIEFGGPADAVNSPRREFLDVVAKAISEAVTGSATECKKVAIGIGGSHYPGKFTKLALEGRYCFSHIMSRHYIDRVDMLEQAYSRSTLRPDCAVIEWKSMNSTERDLIIKRLNSIGIDYERA</sequence>
<organism evidence="1 2">
    <name type="scientific">Candidatus Micrarchaeum acidiphilum ARMAN-2</name>
    <dbReference type="NCBI Taxonomy" id="425595"/>
    <lineage>
        <taxon>Archaea</taxon>
        <taxon>Candidatus Micrarchaeota</taxon>
        <taxon>Candidatus Micrarchaeia</taxon>
        <taxon>Candidatus Micrarchaeales</taxon>
        <taxon>Candidatus Micrarchaeaceae</taxon>
        <taxon>Candidatus Micrarchaeum</taxon>
    </lineage>
</organism>
<dbReference type="Gene3D" id="3.40.630.50">
    <property type="entry name" value="AF0625-like"/>
    <property type="match status" value="1"/>
</dbReference>
<dbReference type="EMBL" id="GG697241">
    <property type="protein sequence ID" value="EET89675.1"/>
    <property type="molecule type" value="Genomic_DNA"/>
</dbReference>
<accession>C7DIA1</accession>
<gene>
    <name evidence="1" type="ORF">UNLARM2_0793</name>
</gene>
<reference evidence="1 2" key="1">
    <citation type="journal article" date="2009" name="Genome Biol.">
        <title>Community-wide analysis of microbial genome sequence signatures.</title>
        <authorList>
            <person name="Dick G.J."/>
            <person name="Andersson A.F."/>
            <person name="Baker B.J."/>
            <person name="Simmons S.L."/>
            <person name="Thomas B.C."/>
            <person name="Yelton A.P."/>
            <person name="Banfield J.F."/>
        </authorList>
    </citation>
    <scope>NUCLEOTIDE SEQUENCE [LARGE SCALE GENOMIC DNA]</scope>
    <source>
        <strain evidence="1">ARMAN-2</strain>
    </source>
</reference>
<dbReference type="InterPro" id="IPR007508">
    <property type="entry name" value="DtdA"/>
</dbReference>
<protein>
    <recommendedName>
        <fullName evidence="3">D-aminoacyl-tRNA deacylase</fullName>
    </recommendedName>
</protein>
<dbReference type="AlphaFoldDB" id="C7DIA1"/>
<evidence type="ECO:0000313" key="1">
    <source>
        <dbReference type="EMBL" id="EET89675.1"/>
    </source>
</evidence>
<dbReference type="PANTHER" id="PTHR34667:SF1">
    <property type="entry name" value="D-AMINOACYL-TRNA DEACYLASE"/>
    <property type="match status" value="1"/>
</dbReference>
<dbReference type="Pfam" id="PF04414">
    <property type="entry name" value="tRNA_deacylase"/>
    <property type="match status" value="1"/>
</dbReference>
<dbReference type="SUPFAM" id="SSF142535">
    <property type="entry name" value="AF0625-like"/>
    <property type="match status" value="1"/>
</dbReference>
<dbReference type="Proteomes" id="UP000332487">
    <property type="component" value="Unassembled WGS sequence"/>
</dbReference>
<dbReference type="GO" id="GO:0051499">
    <property type="term" value="F:D-aminoacyl-tRNA deacylase activity"/>
    <property type="evidence" value="ECO:0007669"/>
    <property type="project" value="InterPro"/>
</dbReference>
<dbReference type="PANTHER" id="PTHR34667">
    <property type="entry name" value="D-AMINOACYL-TRNA DEACYLASE"/>
    <property type="match status" value="1"/>
</dbReference>